<feature type="compositionally biased region" description="Basic and acidic residues" evidence="10">
    <location>
        <begin position="24"/>
        <end position="39"/>
    </location>
</feature>
<feature type="compositionally biased region" description="Basic and acidic residues" evidence="10">
    <location>
        <begin position="585"/>
        <end position="602"/>
    </location>
</feature>
<dbReference type="FunFam" id="1.10.510.10:FF:000571">
    <property type="entry name" value="Maternal embryonic leucine zipper kinase"/>
    <property type="match status" value="1"/>
</dbReference>
<keyword evidence="5 7" id="KW-0067">ATP-binding</keyword>
<dbReference type="InterPro" id="IPR030616">
    <property type="entry name" value="Aur-like"/>
</dbReference>
<dbReference type="PROSITE" id="PS00108">
    <property type="entry name" value="PROTEIN_KINASE_ST"/>
    <property type="match status" value="1"/>
</dbReference>
<gene>
    <name evidence="12" type="ORF">NSK_008392</name>
</gene>
<feature type="region of interest" description="Disordered" evidence="10">
    <location>
        <begin position="544"/>
        <end position="602"/>
    </location>
</feature>
<dbReference type="SMART" id="SM00220">
    <property type="entry name" value="S_TKc"/>
    <property type="match status" value="1"/>
</dbReference>
<organism evidence="12 13">
    <name type="scientific">Nannochloropsis salina CCMP1776</name>
    <dbReference type="NCBI Taxonomy" id="1027361"/>
    <lineage>
        <taxon>Eukaryota</taxon>
        <taxon>Sar</taxon>
        <taxon>Stramenopiles</taxon>
        <taxon>Ochrophyta</taxon>
        <taxon>Eustigmatophyceae</taxon>
        <taxon>Eustigmatales</taxon>
        <taxon>Monodopsidaceae</taxon>
        <taxon>Microchloropsis</taxon>
        <taxon>Microchloropsis salina</taxon>
    </lineage>
</organism>
<evidence type="ECO:0000313" key="13">
    <source>
        <dbReference type="Proteomes" id="UP000355283"/>
    </source>
</evidence>
<evidence type="ECO:0000256" key="5">
    <source>
        <dbReference type="ARBA" id="ARBA00022840"/>
    </source>
</evidence>
<keyword evidence="2" id="KW-0808">Transferase</keyword>
<dbReference type="EMBL" id="SDOX01000175">
    <property type="protein sequence ID" value="TFJ80249.1"/>
    <property type="molecule type" value="Genomic_DNA"/>
</dbReference>
<keyword evidence="1" id="KW-0723">Serine/threonine-protein kinase</keyword>
<sequence>MIPYYQGYQHRGDTDDSNDGSAGSEDRQGGQGAEERQVEAHSGPLMMLPPSLPAEPTVPSRDMEAFNRLYALHEEIGRGAFSVVHRCTNRVTGEDFAVKLMDLRPLQLRENFDQARLRREVEIMQRLEHPHIIRLEGVFEDASTLVLVLEYARGTELFDSILQKKRYTEETARPIFVQVAHALAYLHRLHIVHRDVKPENVILLDALSPEGFYPFAKLLDFGLSKMIGQDDGSAARTFVGTPCYLAPEVEARAYGRGGGYGTKVDCWSLGAVLYVMLVARFPEFDRSQGGMAVKLEAPAWGGVSAAAKDLLRCLMQVDPGLRFTVEEALQHPWVTGQAFQGSCLQLGRGGAGGIRLPLPPAPPPSPPLASLAFLDGLLHGRCPGGERGGGRETAPRLQQACRPFLFRLLPSPPPSASPLRAPLSGPRPPARLSPALHTIAHSIELAHRACEHSPQDAHDVKRSAILCRAQLIYTIKLLKKIEQTAASVLEMFPDLELAIEDDEPSLAHDFFETVRKWVAALRHSVAEAQHRNQESMFKLHNILTREGSGERGREGGREGPGEGLYRGGPRIESVGSRLSEGEIEVGGRGEGGKDGGGRRVSG</sequence>
<evidence type="ECO:0000256" key="6">
    <source>
        <dbReference type="PIRSR" id="PIRSR630616-1"/>
    </source>
</evidence>
<dbReference type="PANTHER" id="PTHR24350">
    <property type="entry name" value="SERINE/THREONINE-PROTEIN KINASE IAL-RELATED"/>
    <property type="match status" value="1"/>
</dbReference>
<evidence type="ECO:0000256" key="4">
    <source>
        <dbReference type="ARBA" id="ARBA00022777"/>
    </source>
</evidence>
<feature type="binding site" evidence="7">
    <location>
        <position position="220"/>
    </location>
    <ligand>
        <name>ATP</name>
        <dbReference type="ChEBI" id="CHEBI:30616"/>
    </ligand>
</feature>
<feature type="compositionally biased region" description="Basic and acidic residues" evidence="10">
    <location>
        <begin position="547"/>
        <end position="560"/>
    </location>
</feature>
<feature type="binding site" evidence="7">
    <location>
        <begin position="199"/>
        <end position="200"/>
    </location>
    <ligand>
        <name>ATP</name>
        <dbReference type="ChEBI" id="CHEBI:30616"/>
    </ligand>
</feature>
<dbReference type="FunFam" id="3.30.200.20:FF:000042">
    <property type="entry name" value="Aurora kinase A"/>
    <property type="match status" value="1"/>
</dbReference>
<evidence type="ECO:0000313" key="12">
    <source>
        <dbReference type="EMBL" id="TFJ80249.1"/>
    </source>
</evidence>
<dbReference type="InterPro" id="IPR017441">
    <property type="entry name" value="Protein_kinase_ATP_BS"/>
</dbReference>
<dbReference type="InterPro" id="IPR000719">
    <property type="entry name" value="Prot_kinase_dom"/>
</dbReference>
<feature type="binding site" evidence="9">
    <location>
        <position position="99"/>
    </location>
    <ligand>
        <name>ATP</name>
        <dbReference type="ChEBI" id="CHEBI:30616"/>
    </ligand>
</feature>
<dbReference type="InterPro" id="IPR008271">
    <property type="entry name" value="Ser/Thr_kinase_AS"/>
</dbReference>
<keyword evidence="13" id="KW-1185">Reference proteome</keyword>
<evidence type="ECO:0000256" key="10">
    <source>
        <dbReference type="SAM" id="MobiDB-lite"/>
    </source>
</evidence>
<dbReference type="OrthoDB" id="193931at2759"/>
<evidence type="ECO:0000256" key="3">
    <source>
        <dbReference type="ARBA" id="ARBA00022741"/>
    </source>
</evidence>
<dbReference type="SUPFAM" id="SSF56112">
    <property type="entry name" value="Protein kinase-like (PK-like)"/>
    <property type="match status" value="1"/>
</dbReference>
<feature type="active site" description="Proton acceptor" evidence="6">
    <location>
        <position position="195"/>
    </location>
</feature>
<feature type="binding site" evidence="7">
    <location>
        <begin position="150"/>
        <end position="152"/>
    </location>
    <ligand>
        <name>ATP</name>
        <dbReference type="ChEBI" id="CHEBI:30616"/>
    </ligand>
</feature>
<dbReference type="InterPro" id="IPR011009">
    <property type="entry name" value="Kinase-like_dom_sf"/>
</dbReference>
<evidence type="ECO:0000259" key="11">
    <source>
        <dbReference type="PROSITE" id="PS50011"/>
    </source>
</evidence>
<keyword evidence="4" id="KW-0418">Kinase</keyword>
<protein>
    <recommendedName>
        <fullName evidence="11">Protein kinase domain-containing protein</fullName>
    </recommendedName>
</protein>
<proteinExistence type="predicted"/>
<dbReference type="Proteomes" id="UP000355283">
    <property type="component" value="Unassembled WGS sequence"/>
</dbReference>
<accession>A0A4D9CU84</accession>
<evidence type="ECO:0000256" key="1">
    <source>
        <dbReference type="ARBA" id="ARBA00022527"/>
    </source>
</evidence>
<feature type="region of interest" description="Disordered" evidence="10">
    <location>
        <begin position="1"/>
        <end position="52"/>
    </location>
</feature>
<dbReference type="Pfam" id="PF00069">
    <property type="entry name" value="Pkinase"/>
    <property type="match status" value="1"/>
</dbReference>
<dbReference type="AlphaFoldDB" id="A0A4D9CU84"/>
<dbReference type="GO" id="GO:0005524">
    <property type="term" value="F:ATP binding"/>
    <property type="evidence" value="ECO:0007669"/>
    <property type="project" value="UniProtKB-UniRule"/>
</dbReference>
<reference evidence="12 13" key="1">
    <citation type="submission" date="2019-01" db="EMBL/GenBank/DDBJ databases">
        <title>Nuclear Genome Assembly of the Microalgal Biofuel strain Nannochloropsis salina CCMP1776.</title>
        <authorList>
            <person name="Hovde B."/>
        </authorList>
    </citation>
    <scope>NUCLEOTIDE SEQUENCE [LARGE SCALE GENOMIC DNA]</scope>
    <source>
        <strain evidence="12 13">CCMP1776</strain>
    </source>
</reference>
<dbReference type="Gene3D" id="1.10.510.10">
    <property type="entry name" value="Transferase(Phosphotransferase) domain 1"/>
    <property type="match status" value="1"/>
</dbReference>
<feature type="domain" description="Protein kinase" evidence="11">
    <location>
        <begin position="70"/>
        <end position="334"/>
    </location>
</feature>
<evidence type="ECO:0000256" key="2">
    <source>
        <dbReference type="ARBA" id="ARBA00022679"/>
    </source>
</evidence>
<dbReference type="PROSITE" id="PS00107">
    <property type="entry name" value="PROTEIN_KINASE_ATP"/>
    <property type="match status" value="1"/>
</dbReference>
<feature type="cross-link" description="Glycyl lysine isopeptide (Lys-Gly) (interchain with G-Cter in SUMO2)" evidence="8">
    <location>
        <position position="197"/>
    </location>
</feature>
<keyword evidence="3 7" id="KW-0547">Nucleotide-binding</keyword>
<dbReference type="PROSITE" id="PS50011">
    <property type="entry name" value="PROTEIN_KINASE_DOM"/>
    <property type="match status" value="1"/>
</dbReference>
<dbReference type="CDD" id="cd05117">
    <property type="entry name" value="STKc_CAMK"/>
    <property type="match status" value="1"/>
</dbReference>
<dbReference type="GO" id="GO:0004674">
    <property type="term" value="F:protein serine/threonine kinase activity"/>
    <property type="evidence" value="ECO:0007669"/>
    <property type="project" value="UniProtKB-KW"/>
</dbReference>
<name>A0A4D9CU84_9STRA</name>
<comment type="caution">
    <text evidence="12">The sequence shown here is derived from an EMBL/GenBank/DDBJ whole genome shotgun (WGS) entry which is preliminary data.</text>
</comment>
<evidence type="ECO:0000256" key="7">
    <source>
        <dbReference type="PIRSR" id="PIRSR630616-2"/>
    </source>
</evidence>
<evidence type="ECO:0000256" key="8">
    <source>
        <dbReference type="PIRSR" id="PIRSR630616-3"/>
    </source>
</evidence>
<evidence type="ECO:0000256" key="9">
    <source>
        <dbReference type="PROSITE-ProRule" id="PRU10141"/>
    </source>
</evidence>